<dbReference type="PANTHER" id="PTHR11227">
    <property type="entry name" value="WD-REPEAT PROTEIN INTERACTING WITH PHOSPHOINOSIDES WIPI -RELATED"/>
    <property type="match status" value="1"/>
</dbReference>
<gene>
    <name evidence="3" type="ORF">BDN71DRAFT_1294890</name>
</gene>
<dbReference type="InterPro" id="IPR048720">
    <property type="entry name" value="PROPPIN"/>
</dbReference>
<keyword evidence="1" id="KW-0853">WD repeat</keyword>
<dbReference type="EMBL" id="MU154614">
    <property type="protein sequence ID" value="KAF9491676.1"/>
    <property type="molecule type" value="Genomic_DNA"/>
</dbReference>
<accession>A0A9P6D3Y3</accession>
<evidence type="ECO:0000256" key="1">
    <source>
        <dbReference type="ARBA" id="ARBA00022574"/>
    </source>
</evidence>
<proteinExistence type="predicted"/>
<evidence type="ECO:0000313" key="3">
    <source>
        <dbReference type="EMBL" id="KAF9491676.1"/>
    </source>
</evidence>
<comment type="caution">
    <text evidence="3">The sequence shown here is derived from an EMBL/GenBank/DDBJ whole genome shotgun (WGS) entry which is preliminary data.</text>
</comment>
<keyword evidence="2" id="KW-0677">Repeat</keyword>
<evidence type="ECO:0000256" key="2">
    <source>
        <dbReference type="ARBA" id="ARBA00022737"/>
    </source>
</evidence>
<reference evidence="3" key="1">
    <citation type="submission" date="2020-11" db="EMBL/GenBank/DDBJ databases">
        <authorList>
            <consortium name="DOE Joint Genome Institute"/>
            <person name="Ahrendt S."/>
            <person name="Riley R."/>
            <person name="Andreopoulos W."/>
            <person name="Labutti K."/>
            <person name="Pangilinan J."/>
            <person name="Ruiz-Duenas F.J."/>
            <person name="Barrasa J.M."/>
            <person name="Sanchez-Garcia M."/>
            <person name="Camarero S."/>
            <person name="Miyauchi S."/>
            <person name="Serrano A."/>
            <person name="Linde D."/>
            <person name="Babiker R."/>
            <person name="Drula E."/>
            <person name="Ayuso-Fernandez I."/>
            <person name="Pacheco R."/>
            <person name="Padilla G."/>
            <person name="Ferreira P."/>
            <person name="Barriuso J."/>
            <person name="Kellner H."/>
            <person name="Castanera R."/>
            <person name="Alfaro M."/>
            <person name="Ramirez L."/>
            <person name="Pisabarro A.G."/>
            <person name="Kuo A."/>
            <person name="Tritt A."/>
            <person name="Lipzen A."/>
            <person name="He G."/>
            <person name="Yan M."/>
            <person name="Ng V."/>
            <person name="Cullen D."/>
            <person name="Martin F."/>
            <person name="Rosso M.-N."/>
            <person name="Henrissat B."/>
            <person name="Hibbett D."/>
            <person name="Martinez A.T."/>
            <person name="Grigoriev I.V."/>
        </authorList>
    </citation>
    <scope>NUCLEOTIDE SEQUENCE</scope>
    <source>
        <strain evidence="3">ATCC 90797</strain>
    </source>
</reference>
<dbReference type="AlphaFoldDB" id="A0A9P6D3Y3"/>
<keyword evidence="4" id="KW-1185">Reference proteome</keyword>
<protein>
    <submittedName>
        <fullName evidence="3">Uncharacterized protein</fullName>
    </submittedName>
</protein>
<sequence>MASSNLLFANFNQDYSHVSMETRKGYSIMNCESFGRVYTMNNGARGIVEMPLCTFLLALARVADVPGSSPRKLQIVNTK</sequence>
<organism evidence="3 4">
    <name type="scientific">Pleurotus eryngii</name>
    <name type="common">Boletus of the steppes</name>
    <dbReference type="NCBI Taxonomy" id="5323"/>
    <lineage>
        <taxon>Eukaryota</taxon>
        <taxon>Fungi</taxon>
        <taxon>Dikarya</taxon>
        <taxon>Basidiomycota</taxon>
        <taxon>Agaricomycotina</taxon>
        <taxon>Agaricomycetes</taxon>
        <taxon>Agaricomycetidae</taxon>
        <taxon>Agaricales</taxon>
        <taxon>Pleurotineae</taxon>
        <taxon>Pleurotaceae</taxon>
        <taxon>Pleurotus</taxon>
    </lineage>
</organism>
<dbReference type="Proteomes" id="UP000807025">
    <property type="component" value="Unassembled WGS sequence"/>
</dbReference>
<dbReference type="OrthoDB" id="1667587at2759"/>
<name>A0A9P6D3Y3_PLEER</name>
<evidence type="ECO:0000313" key="4">
    <source>
        <dbReference type="Proteomes" id="UP000807025"/>
    </source>
</evidence>